<dbReference type="Proteomes" id="UP001162992">
    <property type="component" value="Chromosome 8"/>
</dbReference>
<sequence length="701" mass="77108">MSSSGSSHLDFLLALIGSKSELPAFISFPAALVGLPPLYVALGYAAVILLLSVAFLFRQRPSSKHTIADVKHEDTVEVTEAPEGADDSDRKQVTVLFGTQTGTSESFAKSIAEEGKGRYENKIIFKAIDLDQYGADNEEYEEKLKKEALVVFIVATYGDGEPTDGAVRFYNWFVEVSIAKGEQRGDWLSELNFAVFGLGNRQYEHFNKVGLVLDDALEKQGAKRLLELGLGDDDKCMEDDFTAWREQLWPALDVLLRDADDIVSASTPYTAAIPQYRLKFYEDCASLVDDPVYDASQPRRARVVVHRELHSSLSDRSCTHLEFDITDTDLLYETGDHVGVFAENNPETVEVAGKLMGLPLETVFSIHDDSADGTPLPGANGTLPSPFPGPLTLRTALARYADMLGPPRKAVLAVLSAFASNPEEAERLRHLSSLKGKDDYASYISSSQRSLLEVIADFPSVKLPLGVFFAAVAPRLQPRFYSISSSPRHALSRIHVSCALVHGPTPTGRSHWGVCSSWIKNATPADKAGTKCSWAPIFVRKSNFKLPSDPTVPIVMVGPGTGLAPFRGFLQERACIQSSGSKLGPAILFFGCRDRNQDFIYEEELAKYVEMGVTELVVAFSRESSEKHYVQHKISEQANKVWNLISSGGYLYVCGDAKGMAKDVHRALLNIVQEQGSLDESNAEAFVKKLQADGRYLRDVW</sequence>
<reference evidence="2" key="1">
    <citation type="journal article" date="2024" name="Proc. Natl. Acad. Sci. U.S.A.">
        <title>Extraordinary preservation of gene collinearity over three hundred million years revealed in homosporous lycophytes.</title>
        <authorList>
            <person name="Li C."/>
            <person name="Wickell D."/>
            <person name="Kuo L.Y."/>
            <person name="Chen X."/>
            <person name="Nie B."/>
            <person name="Liao X."/>
            <person name="Peng D."/>
            <person name="Ji J."/>
            <person name="Jenkins J."/>
            <person name="Williams M."/>
            <person name="Shu S."/>
            <person name="Plott C."/>
            <person name="Barry K."/>
            <person name="Rajasekar S."/>
            <person name="Grimwood J."/>
            <person name="Han X."/>
            <person name="Sun S."/>
            <person name="Hou Z."/>
            <person name="He W."/>
            <person name="Dai G."/>
            <person name="Sun C."/>
            <person name="Schmutz J."/>
            <person name="Leebens-Mack J.H."/>
            <person name="Li F.W."/>
            <person name="Wang L."/>
        </authorList>
    </citation>
    <scope>NUCLEOTIDE SEQUENCE [LARGE SCALE GENOMIC DNA]</scope>
    <source>
        <strain evidence="2">cv. PW_Plant_1</strain>
    </source>
</reference>
<keyword evidence="2" id="KW-1185">Reference proteome</keyword>
<gene>
    <name evidence="1" type="ORF">O6H91_08G097000</name>
</gene>
<proteinExistence type="predicted"/>
<comment type="caution">
    <text evidence="1">The sequence shown here is derived from an EMBL/GenBank/DDBJ whole genome shotgun (WGS) entry which is preliminary data.</text>
</comment>
<organism evidence="1 2">
    <name type="scientific">Diphasiastrum complanatum</name>
    <name type="common">Issler's clubmoss</name>
    <name type="synonym">Lycopodium complanatum</name>
    <dbReference type="NCBI Taxonomy" id="34168"/>
    <lineage>
        <taxon>Eukaryota</taxon>
        <taxon>Viridiplantae</taxon>
        <taxon>Streptophyta</taxon>
        <taxon>Embryophyta</taxon>
        <taxon>Tracheophyta</taxon>
        <taxon>Lycopodiopsida</taxon>
        <taxon>Lycopodiales</taxon>
        <taxon>Lycopodiaceae</taxon>
        <taxon>Lycopodioideae</taxon>
        <taxon>Diphasiastrum</taxon>
    </lineage>
</organism>
<evidence type="ECO:0000313" key="1">
    <source>
        <dbReference type="EMBL" id="KAJ7547662.1"/>
    </source>
</evidence>
<evidence type="ECO:0000313" key="2">
    <source>
        <dbReference type="Proteomes" id="UP001162992"/>
    </source>
</evidence>
<accession>A0ACC2D079</accession>
<dbReference type="EMBL" id="CM055099">
    <property type="protein sequence ID" value="KAJ7547662.1"/>
    <property type="molecule type" value="Genomic_DNA"/>
</dbReference>
<protein>
    <submittedName>
        <fullName evidence="1">Uncharacterized protein</fullName>
    </submittedName>
</protein>
<name>A0ACC2D079_DIPCM</name>